<keyword evidence="3" id="KW-0804">Transcription</keyword>
<accession>A0A1Y5TWY2</accession>
<reference evidence="5 6" key="1">
    <citation type="submission" date="2017-03" db="EMBL/GenBank/DDBJ databases">
        <authorList>
            <person name="Afonso C.L."/>
            <person name="Miller P.J."/>
            <person name="Scott M.A."/>
            <person name="Spackman E."/>
            <person name="Goraichik I."/>
            <person name="Dimitrov K.M."/>
            <person name="Suarez D.L."/>
            <person name="Swayne D.E."/>
        </authorList>
    </citation>
    <scope>NUCLEOTIDE SEQUENCE [LARGE SCALE GENOMIC DNA]</scope>
    <source>
        <strain evidence="5 6">CECT 7639</strain>
    </source>
</reference>
<dbReference type="Proteomes" id="UP000193077">
    <property type="component" value="Unassembled WGS sequence"/>
</dbReference>
<dbReference type="Gene3D" id="1.20.120.530">
    <property type="entry name" value="GntR ligand-binding domain-like"/>
    <property type="match status" value="1"/>
</dbReference>
<dbReference type="EMBL" id="FWFO01000005">
    <property type="protein sequence ID" value="SLN70340.1"/>
    <property type="molecule type" value="Genomic_DNA"/>
</dbReference>
<dbReference type="InterPro" id="IPR036390">
    <property type="entry name" value="WH_DNA-bd_sf"/>
</dbReference>
<dbReference type="RefSeq" id="WP_085797795.1">
    <property type="nucleotide sequence ID" value="NZ_FWFO01000005.1"/>
</dbReference>
<dbReference type="PROSITE" id="PS50949">
    <property type="entry name" value="HTH_GNTR"/>
    <property type="match status" value="1"/>
</dbReference>
<dbReference type="InterPro" id="IPR011711">
    <property type="entry name" value="GntR_C"/>
</dbReference>
<dbReference type="InterPro" id="IPR036388">
    <property type="entry name" value="WH-like_DNA-bd_sf"/>
</dbReference>
<keyword evidence="6" id="KW-1185">Reference proteome</keyword>
<evidence type="ECO:0000256" key="2">
    <source>
        <dbReference type="ARBA" id="ARBA00023125"/>
    </source>
</evidence>
<keyword evidence="2" id="KW-0238">DNA-binding</keyword>
<dbReference type="GO" id="GO:0043565">
    <property type="term" value="F:sequence-specific DNA binding"/>
    <property type="evidence" value="ECO:0007669"/>
    <property type="project" value="InterPro"/>
</dbReference>
<dbReference type="SUPFAM" id="SSF46785">
    <property type="entry name" value="Winged helix' DNA-binding domain"/>
    <property type="match status" value="1"/>
</dbReference>
<dbReference type="PANTHER" id="PTHR43537">
    <property type="entry name" value="TRANSCRIPTIONAL REGULATOR, GNTR FAMILY"/>
    <property type="match status" value="1"/>
</dbReference>
<dbReference type="PRINTS" id="PR00035">
    <property type="entry name" value="HTHGNTR"/>
</dbReference>
<dbReference type="Gene3D" id="1.10.10.10">
    <property type="entry name" value="Winged helix-like DNA-binding domain superfamily/Winged helix DNA-binding domain"/>
    <property type="match status" value="1"/>
</dbReference>
<dbReference type="CDD" id="cd07377">
    <property type="entry name" value="WHTH_GntR"/>
    <property type="match status" value="1"/>
</dbReference>
<dbReference type="SUPFAM" id="SSF48008">
    <property type="entry name" value="GntR ligand-binding domain-like"/>
    <property type="match status" value="1"/>
</dbReference>
<dbReference type="InterPro" id="IPR008920">
    <property type="entry name" value="TF_FadR/GntR_C"/>
</dbReference>
<dbReference type="PRINTS" id="PR00033">
    <property type="entry name" value="HTHASNC"/>
</dbReference>
<evidence type="ECO:0000256" key="3">
    <source>
        <dbReference type="ARBA" id="ARBA00023163"/>
    </source>
</evidence>
<evidence type="ECO:0000259" key="4">
    <source>
        <dbReference type="PROSITE" id="PS50949"/>
    </source>
</evidence>
<dbReference type="GO" id="GO:0003700">
    <property type="term" value="F:DNA-binding transcription factor activity"/>
    <property type="evidence" value="ECO:0007669"/>
    <property type="project" value="InterPro"/>
</dbReference>
<dbReference type="OrthoDB" id="7620579at2"/>
<dbReference type="InterPro" id="IPR000524">
    <property type="entry name" value="Tscrpt_reg_HTH_GntR"/>
</dbReference>
<organism evidence="5 6">
    <name type="scientific">Falsiruegeria litorea R37</name>
    <dbReference type="NCBI Taxonomy" id="1200284"/>
    <lineage>
        <taxon>Bacteria</taxon>
        <taxon>Pseudomonadati</taxon>
        <taxon>Pseudomonadota</taxon>
        <taxon>Alphaproteobacteria</taxon>
        <taxon>Rhodobacterales</taxon>
        <taxon>Roseobacteraceae</taxon>
        <taxon>Falsiruegeria</taxon>
    </lineage>
</organism>
<evidence type="ECO:0000313" key="6">
    <source>
        <dbReference type="Proteomes" id="UP000193077"/>
    </source>
</evidence>
<feature type="domain" description="HTH gntR-type" evidence="4">
    <location>
        <begin position="2"/>
        <end position="69"/>
    </location>
</feature>
<dbReference type="InterPro" id="IPR000485">
    <property type="entry name" value="AsnC-type_HTH_dom"/>
</dbReference>
<dbReference type="Pfam" id="PF07729">
    <property type="entry name" value="FCD"/>
    <property type="match status" value="1"/>
</dbReference>
<evidence type="ECO:0000256" key="1">
    <source>
        <dbReference type="ARBA" id="ARBA00023015"/>
    </source>
</evidence>
<proteinExistence type="predicted"/>
<sequence length="220" mass="25204">MSTSVDLVYEQVRQMAANFEFKPAERINESELSKRLGASRTPLREAMNRLTAEGLLVFEPGRGFFCQPLTPELVVHLYEVREALETAAIRAAVERASDDHIAAISEFLADTADRYADGTPTKEIVRLDEEFHLMIAELSSNPELVNMIKLTYERIRYVRWIAMRERIDITHSAHLHIFEALENRDAHAAEERMRTHIKTHNAEATEIVGKAYSNLYVPQH</sequence>
<dbReference type="AlphaFoldDB" id="A0A1Y5TWY2"/>
<dbReference type="SMART" id="SM00895">
    <property type="entry name" value="FCD"/>
    <property type="match status" value="1"/>
</dbReference>
<protein>
    <submittedName>
        <fullName evidence="5">Putative HTH-type transcriptional regulator YdfH</fullName>
    </submittedName>
</protein>
<evidence type="ECO:0000313" key="5">
    <source>
        <dbReference type="EMBL" id="SLN70340.1"/>
    </source>
</evidence>
<keyword evidence="1" id="KW-0805">Transcription regulation</keyword>
<name>A0A1Y5TWY2_9RHOB</name>
<gene>
    <name evidence="5" type="primary">ydfH_3</name>
    <name evidence="5" type="ORF">TRL7639_04152</name>
</gene>
<dbReference type="Pfam" id="PF00392">
    <property type="entry name" value="GntR"/>
    <property type="match status" value="1"/>
</dbReference>
<dbReference type="PANTHER" id="PTHR43537:SF45">
    <property type="entry name" value="GNTR FAMILY REGULATORY PROTEIN"/>
    <property type="match status" value="1"/>
</dbReference>
<dbReference type="SMART" id="SM00345">
    <property type="entry name" value="HTH_GNTR"/>
    <property type="match status" value="1"/>
</dbReference>